<gene>
    <name evidence="1" type="ORF">SAMN02910265_02312</name>
</gene>
<accession>A0A1H6KHE1</accession>
<dbReference type="EMBL" id="FNWV01000008">
    <property type="protein sequence ID" value="SEH72139.1"/>
    <property type="molecule type" value="Genomic_DNA"/>
</dbReference>
<dbReference type="AlphaFoldDB" id="A0A1H6KHE1"/>
<dbReference type="RefSeq" id="WP_074717502.1">
    <property type="nucleotide sequence ID" value="NZ_FNWV01000008.1"/>
</dbReference>
<dbReference type="OrthoDB" id="5393676at2"/>
<dbReference type="Pfam" id="PF12672">
    <property type="entry name" value="DUF3793"/>
    <property type="match status" value="1"/>
</dbReference>
<evidence type="ECO:0000313" key="2">
    <source>
        <dbReference type="Proteomes" id="UP000183190"/>
    </source>
</evidence>
<name>A0A1H6KHE1_RUMFL</name>
<organism evidence="1 2">
    <name type="scientific">Ruminococcus flavefaciens</name>
    <dbReference type="NCBI Taxonomy" id="1265"/>
    <lineage>
        <taxon>Bacteria</taxon>
        <taxon>Bacillati</taxon>
        <taxon>Bacillota</taxon>
        <taxon>Clostridia</taxon>
        <taxon>Eubacteriales</taxon>
        <taxon>Oscillospiraceae</taxon>
        <taxon>Ruminococcus</taxon>
    </lineage>
</organism>
<evidence type="ECO:0000313" key="1">
    <source>
        <dbReference type="EMBL" id="SEH72139.1"/>
    </source>
</evidence>
<reference evidence="1 2" key="1">
    <citation type="submission" date="2016-10" db="EMBL/GenBank/DDBJ databases">
        <authorList>
            <person name="de Groot N.N."/>
        </authorList>
    </citation>
    <scope>NUCLEOTIDE SEQUENCE [LARGE SCALE GENOMIC DNA]</scope>
    <source>
        <strain evidence="1 2">YAD2003</strain>
    </source>
</reference>
<evidence type="ECO:0008006" key="3">
    <source>
        <dbReference type="Google" id="ProtNLM"/>
    </source>
</evidence>
<dbReference type="Proteomes" id="UP000183190">
    <property type="component" value="Unassembled WGS sequence"/>
</dbReference>
<sequence>MSEVERRSIDNTIAFHSAPTLLGVKCANLISVDRNERIIAEYLNGSKDSLSENGLIAVQLCKCRERTLVYIYNPKMLTAWLNMPQVQQFLSEYGYTCDMSIEQKLRRLSCRISCGSFPHEIGAFLGYPVEDIRGFISNSGKNCLLCGYWKVYDNAEKAQQTFKTYDRCRDILFDRLNQGLNLFQAISKEENI</sequence>
<protein>
    <recommendedName>
        <fullName evidence="3">DUF3793 family protein</fullName>
    </recommendedName>
</protein>
<proteinExistence type="predicted"/>
<dbReference type="InterPro" id="IPR024523">
    <property type="entry name" value="DUF3793"/>
</dbReference>